<evidence type="ECO:0000313" key="2">
    <source>
        <dbReference type="EMBL" id="KAL3826258.1"/>
    </source>
</evidence>
<name>A0ABD3SPW5_9STRA</name>
<evidence type="ECO:0000313" key="3">
    <source>
        <dbReference type="Proteomes" id="UP001530377"/>
    </source>
</evidence>
<feature type="compositionally biased region" description="Basic and acidic residues" evidence="1">
    <location>
        <begin position="82"/>
        <end position="94"/>
    </location>
</feature>
<feature type="compositionally biased region" description="Basic and acidic residues" evidence="1">
    <location>
        <begin position="51"/>
        <end position="71"/>
    </location>
</feature>
<organism evidence="2 3">
    <name type="scientific">Cyclostephanos tholiformis</name>
    <dbReference type="NCBI Taxonomy" id="382380"/>
    <lineage>
        <taxon>Eukaryota</taxon>
        <taxon>Sar</taxon>
        <taxon>Stramenopiles</taxon>
        <taxon>Ochrophyta</taxon>
        <taxon>Bacillariophyta</taxon>
        <taxon>Coscinodiscophyceae</taxon>
        <taxon>Thalassiosirophycidae</taxon>
        <taxon>Stephanodiscales</taxon>
        <taxon>Stephanodiscaceae</taxon>
        <taxon>Cyclostephanos</taxon>
    </lineage>
</organism>
<feature type="compositionally biased region" description="Gly residues" evidence="1">
    <location>
        <begin position="229"/>
        <end position="238"/>
    </location>
</feature>
<dbReference type="Gene3D" id="1.10.530.10">
    <property type="match status" value="1"/>
</dbReference>
<dbReference type="Proteomes" id="UP001530377">
    <property type="component" value="Unassembled WGS sequence"/>
</dbReference>
<feature type="compositionally biased region" description="Basic and acidic residues" evidence="1">
    <location>
        <begin position="156"/>
        <end position="170"/>
    </location>
</feature>
<comment type="caution">
    <text evidence="2">The sequence shown here is derived from an EMBL/GenBank/DDBJ whole genome shotgun (WGS) entry which is preliminary data.</text>
</comment>
<accession>A0ABD3SPW5</accession>
<proteinExistence type="predicted"/>
<reference evidence="2 3" key="1">
    <citation type="submission" date="2024-10" db="EMBL/GenBank/DDBJ databases">
        <title>Updated reference genomes for cyclostephanoid diatoms.</title>
        <authorList>
            <person name="Roberts W.R."/>
            <person name="Alverson A.J."/>
        </authorList>
    </citation>
    <scope>NUCLEOTIDE SEQUENCE [LARGE SCALE GENOMIC DNA]</scope>
    <source>
        <strain evidence="2 3">AJA228-03</strain>
    </source>
</reference>
<dbReference type="AlphaFoldDB" id="A0ABD3SPW5"/>
<feature type="region of interest" description="Disordered" evidence="1">
    <location>
        <begin position="51"/>
        <end position="245"/>
    </location>
</feature>
<dbReference type="EMBL" id="JALLPB020000025">
    <property type="protein sequence ID" value="KAL3826258.1"/>
    <property type="molecule type" value="Genomic_DNA"/>
</dbReference>
<gene>
    <name evidence="2" type="ORF">ACHAXA_006286</name>
</gene>
<feature type="compositionally biased region" description="Basic residues" evidence="1">
    <location>
        <begin position="95"/>
        <end position="119"/>
    </location>
</feature>
<protein>
    <recommendedName>
        <fullName evidence="4">Chitinase</fullName>
    </recommendedName>
</protein>
<sequence>MSSSPMSKSLIVVVLLVHQSSFYHPSSSFFFATAKADLNDIDIHERHDHLVTRRRDRHGHQGGDDEGDKGYDGGGGLRRQRRPPEKDEDLERGVKITRSKRAKNGKEKKKKRRKRKKKTNEHGGGDDDAGDTAPKPPASDQSHRIPDPRPAPSPTPERDKDDEVSTKVEGDPIVPRPVPNTNPDRKPAAETFAHRPIPNPNPDRKPAVESGPPSISIPPPPMNQDDVSTGGGGGGGGSVPASNPGHVSVGPYPIARQKTIDLLSSMAGTINNNLFVTEVGQPSTIYKVEDLVKALKVMNEQGVAGMHFYLGNDGPEGHVYGLTNVAAFLAQSMKETIKYDACSENNWDLYGAGGYPLSNSCGQLKQSYQDYKCPVGQEHMECKVDPNMAITAVTHAKWYGGEFSDRGIKRIKNASDFTGRWDYGMECNAPWANPPKTCDVYPGQKAGGFDNSRPVANRNGRTDTEGCCWWGRGVIQTTGICNFGKLNYYLGKRAADEGRQTKYGEIDFCEDPEAICSSTKFKELRWIAGMFYWMESVEKYDVGGWNYLDRLHKFVDGGRIDRSFIDAVSGIVNRGCHNPPCGTGMVDGGEERRGNFIKALMMFKL</sequence>
<dbReference type="PANTHER" id="PTHR21113">
    <property type="entry name" value="AGAP001705-PA"/>
    <property type="match status" value="1"/>
</dbReference>
<evidence type="ECO:0000256" key="1">
    <source>
        <dbReference type="SAM" id="MobiDB-lite"/>
    </source>
</evidence>
<dbReference type="PANTHER" id="PTHR21113:SF4">
    <property type="entry name" value="CHITIN-BINDING TYPE-4 DOMAIN-CONTAINING PROTEIN"/>
    <property type="match status" value="1"/>
</dbReference>
<evidence type="ECO:0008006" key="4">
    <source>
        <dbReference type="Google" id="ProtNLM"/>
    </source>
</evidence>
<keyword evidence="3" id="KW-1185">Reference proteome</keyword>